<evidence type="ECO:0000256" key="8">
    <source>
        <dbReference type="SAM" id="MobiDB-lite"/>
    </source>
</evidence>
<comment type="subcellular location">
    <subcellularLocation>
        <location evidence="2">Cell membrane</location>
        <topology evidence="2">Single-pass type II membrane protein</topology>
    </subcellularLocation>
    <subcellularLocation>
        <location evidence="7">Membrane</location>
        <topology evidence="7">Single-pass type II membrane protein</topology>
    </subcellularLocation>
</comment>
<evidence type="ECO:0000256" key="1">
    <source>
        <dbReference type="ARBA" id="ARBA00000677"/>
    </source>
</evidence>
<dbReference type="GO" id="GO:0004252">
    <property type="term" value="F:serine-type endopeptidase activity"/>
    <property type="evidence" value="ECO:0007669"/>
    <property type="project" value="InterPro"/>
</dbReference>
<evidence type="ECO:0000256" key="5">
    <source>
        <dbReference type="ARBA" id="ARBA00022801"/>
    </source>
</evidence>
<dbReference type="InterPro" id="IPR000223">
    <property type="entry name" value="Pept_S26A_signal_pept_1"/>
</dbReference>
<feature type="active site" evidence="6">
    <location>
        <position position="149"/>
    </location>
</feature>
<feature type="domain" description="Peptidase S26" evidence="9">
    <location>
        <begin position="50"/>
        <end position="240"/>
    </location>
</feature>
<dbReference type="Gene3D" id="2.10.109.10">
    <property type="entry name" value="Umud Fragment, subunit A"/>
    <property type="match status" value="1"/>
</dbReference>
<dbReference type="GO" id="GO:0005886">
    <property type="term" value="C:plasma membrane"/>
    <property type="evidence" value="ECO:0007669"/>
    <property type="project" value="UniProtKB-SubCell"/>
</dbReference>
<comment type="similarity">
    <text evidence="3 7">Belongs to the peptidase S26 family.</text>
</comment>
<dbReference type="GO" id="GO:0009003">
    <property type="term" value="F:signal peptidase activity"/>
    <property type="evidence" value="ECO:0007669"/>
    <property type="project" value="UniProtKB-EC"/>
</dbReference>
<dbReference type="InterPro" id="IPR019758">
    <property type="entry name" value="Pept_S26A_signal_pept_1_CS"/>
</dbReference>
<sequence>MCVRATEWWAPGRVTWESEPVTDQDATTADATHAGSAEPRRRGPVASFLRETAIILVSALVLSWVVKTFLAQAFFIPSASMHDTLLEGDRVLVNKLAPGPFDVHRGDIVVFADPGGWLDQQTVPETNVVQDALIAVGLMPQQSEDHLIKRVIGLPGDTVASAGDGSPLTVNGEPVDETAYLAPGASPSEIRFEVVVPTGSLWVMGDNRQHSADSRYHLGDPGGGAVPIDDVVGVSFVTLWPLDRIGLLRNPGDVFADVPDPS</sequence>
<dbReference type="GO" id="GO:0006465">
    <property type="term" value="P:signal peptide processing"/>
    <property type="evidence" value="ECO:0007669"/>
    <property type="project" value="InterPro"/>
</dbReference>
<name>A0A3M2JG34_9CELL</name>
<dbReference type="PANTHER" id="PTHR43390">
    <property type="entry name" value="SIGNAL PEPTIDASE I"/>
    <property type="match status" value="1"/>
</dbReference>
<comment type="caution">
    <text evidence="10">The sequence shown here is derived from an EMBL/GenBank/DDBJ whole genome shotgun (WGS) entry which is preliminary data.</text>
</comment>
<organism evidence="10 11">
    <name type="scientific">Cellulomonas triticagri</name>
    <dbReference type="NCBI Taxonomy" id="2483352"/>
    <lineage>
        <taxon>Bacteria</taxon>
        <taxon>Bacillati</taxon>
        <taxon>Actinomycetota</taxon>
        <taxon>Actinomycetes</taxon>
        <taxon>Micrococcales</taxon>
        <taxon>Cellulomonadaceae</taxon>
        <taxon>Cellulomonas</taxon>
    </lineage>
</organism>
<evidence type="ECO:0000313" key="10">
    <source>
        <dbReference type="EMBL" id="RMI12752.1"/>
    </source>
</evidence>
<reference evidence="10 11" key="1">
    <citation type="submission" date="2018-10" db="EMBL/GenBank/DDBJ databases">
        <title>Isolation, diversity and antifungal activity of actinobacteria from wheat.</title>
        <authorList>
            <person name="Han C."/>
        </authorList>
    </citation>
    <scope>NUCLEOTIDE SEQUENCE [LARGE SCALE GENOMIC DNA]</scope>
    <source>
        <strain evidence="10 11">NEAU-YY56</strain>
    </source>
</reference>
<keyword evidence="7" id="KW-0812">Transmembrane</keyword>
<evidence type="ECO:0000256" key="4">
    <source>
        <dbReference type="ARBA" id="ARBA00013208"/>
    </source>
</evidence>
<dbReference type="Pfam" id="PF10502">
    <property type="entry name" value="Peptidase_S26"/>
    <property type="match status" value="1"/>
</dbReference>
<comment type="catalytic activity">
    <reaction evidence="1 7">
        <text>Cleavage of hydrophobic, N-terminal signal or leader sequences from secreted and periplasmic proteins.</text>
        <dbReference type="EC" id="3.4.21.89"/>
    </reaction>
</comment>
<dbReference type="Proteomes" id="UP000269289">
    <property type="component" value="Unassembled WGS sequence"/>
</dbReference>
<dbReference type="AlphaFoldDB" id="A0A3M2JG34"/>
<keyword evidence="11" id="KW-1185">Reference proteome</keyword>
<dbReference type="CDD" id="cd06530">
    <property type="entry name" value="S26_SPase_I"/>
    <property type="match status" value="1"/>
</dbReference>
<keyword evidence="7" id="KW-0645">Protease</keyword>
<protein>
    <recommendedName>
        <fullName evidence="4 7">Signal peptidase I</fullName>
        <ecNumber evidence="4 7">3.4.21.89</ecNumber>
    </recommendedName>
</protein>
<dbReference type="InterPro" id="IPR036286">
    <property type="entry name" value="LexA/Signal_pep-like_sf"/>
</dbReference>
<evidence type="ECO:0000256" key="6">
    <source>
        <dbReference type="PIRSR" id="PIRSR600223-1"/>
    </source>
</evidence>
<dbReference type="OrthoDB" id="9815782at2"/>
<evidence type="ECO:0000256" key="7">
    <source>
        <dbReference type="RuleBase" id="RU362042"/>
    </source>
</evidence>
<dbReference type="SUPFAM" id="SSF51306">
    <property type="entry name" value="LexA/Signal peptidase"/>
    <property type="match status" value="1"/>
</dbReference>
<dbReference type="EMBL" id="RFFI01000030">
    <property type="protein sequence ID" value="RMI12752.1"/>
    <property type="molecule type" value="Genomic_DNA"/>
</dbReference>
<evidence type="ECO:0000259" key="9">
    <source>
        <dbReference type="Pfam" id="PF10502"/>
    </source>
</evidence>
<dbReference type="NCBIfam" id="TIGR02227">
    <property type="entry name" value="sigpep_I_bact"/>
    <property type="match status" value="1"/>
</dbReference>
<feature type="transmembrane region" description="Helical" evidence="7">
    <location>
        <begin position="53"/>
        <end position="76"/>
    </location>
</feature>
<feature type="region of interest" description="Disordered" evidence="8">
    <location>
        <begin position="19"/>
        <end position="42"/>
    </location>
</feature>
<dbReference type="PANTHER" id="PTHR43390:SF1">
    <property type="entry name" value="CHLOROPLAST PROCESSING PEPTIDASE"/>
    <property type="match status" value="1"/>
</dbReference>
<proteinExistence type="inferred from homology"/>
<evidence type="ECO:0000313" key="11">
    <source>
        <dbReference type="Proteomes" id="UP000269289"/>
    </source>
</evidence>
<gene>
    <name evidence="10" type="primary">lepB</name>
    <name evidence="10" type="ORF">EBM89_07365</name>
</gene>
<keyword evidence="7" id="KW-1133">Transmembrane helix</keyword>
<accession>A0A3M2JG34</accession>
<keyword evidence="7" id="KW-0472">Membrane</keyword>
<keyword evidence="5 7" id="KW-0378">Hydrolase</keyword>
<dbReference type="InterPro" id="IPR019533">
    <property type="entry name" value="Peptidase_S26"/>
</dbReference>
<evidence type="ECO:0000256" key="2">
    <source>
        <dbReference type="ARBA" id="ARBA00004401"/>
    </source>
</evidence>
<dbReference type="PROSITE" id="PS00761">
    <property type="entry name" value="SPASE_I_3"/>
    <property type="match status" value="1"/>
</dbReference>
<dbReference type="EC" id="3.4.21.89" evidence="4 7"/>
<dbReference type="PRINTS" id="PR00727">
    <property type="entry name" value="LEADERPTASE"/>
</dbReference>
<evidence type="ECO:0000256" key="3">
    <source>
        <dbReference type="ARBA" id="ARBA00009370"/>
    </source>
</evidence>
<feature type="active site" evidence="6">
    <location>
        <position position="80"/>
    </location>
</feature>
<feature type="compositionally biased region" description="Low complexity" evidence="8">
    <location>
        <begin position="23"/>
        <end position="34"/>
    </location>
</feature>